<dbReference type="RefSeq" id="WP_072862183.1">
    <property type="nucleotide sequence ID" value="NZ_FQUI01000001.1"/>
</dbReference>
<keyword evidence="1" id="KW-0472">Membrane</keyword>
<organism evidence="2 3">
    <name type="scientific">Marinitoga hydrogenitolerans (strain DSM 16785 / JCM 12826 / AT1271)</name>
    <dbReference type="NCBI Taxonomy" id="1122195"/>
    <lineage>
        <taxon>Bacteria</taxon>
        <taxon>Thermotogati</taxon>
        <taxon>Thermotogota</taxon>
        <taxon>Thermotogae</taxon>
        <taxon>Petrotogales</taxon>
        <taxon>Petrotogaceae</taxon>
        <taxon>Marinitoga</taxon>
    </lineage>
</organism>
<feature type="transmembrane region" description="Helical" evidence="1">
    <location>
        <begin position="31"/>
        <end position="48"/>
    </location>
</feature>
<dbReference type="EMBL" id="FQUI01000001">
    <property type="protein sequence ID" value="SHE27401.1"/>
    <property type="molecule type" value="Genomic_DNA"/>
</dbReference>
<comment type="caution">
    <text evidence="2">The sequence shown here is derived from an EMBL/GenBank/DDBJ whole genome shotgun (WGS) entry which is preliminary data.</text>
</comment>
<dbReference type="OrthoDB" id="45879at2"/>
<dbReference type="AlphaFoldDB" id="A0A1M4S5D2"/>
<protein>
    <submittedName>
        <fullName evidence="2">Uncharacterized protein</fullName>
    </submittedName>
</protein>
<keyword evidence="3" id="KW-1185">Reference proteome</keyword>
<sequence>MSNKRLFVYIFIIISLISGVLSIFLFVLKRYFFGIILVFVYYLISIFINYDKDESIKFQLAKNLLFFVFFPFFPVIFFFKKVDLKPLYKPIEVSEHKLIETRNIKYLSIDLAPFNTIIKYGDPAQRKYVVRFVFNSIKIEKMDFIEGVNLIRKALSDDLHPDVLLYASDALTNLENFLISKISFYSENLNSLENYINYAKYIYYYANSGFLAGEYKNEILMKSYKILKNVINTYPDSPRLIIYTLRILESLKDFRTIEELLNKKIKKFKAQEIFEYAIFYYIKQKKFFIVKELISEYIKLGFKPKNESLKYILGG</sequence>
<accession>A0A1M4S5D2</accession>
<gene>
    <name evidence="2" type="ORF">SAMN02745164_00047</name>
</gene>
<proteinExistence type="predicted"/>
<evidence type="ECO:0000313" key="2">
    <source>
        <dbReference type="EMBL" id="SHE27401.1"/>
    </source>
</evidence>
<name>A0A1M4S5D2_MARH1</name>
<reference evidence="2" key="1">
    <citation type="submission" date="2016-11" db="EMBL/GenBank/DDBJ databases">
        <authorList>
            <person name="Varghese N."/>
            <person name="Submissions S."/>
        </authorList>
    </citation>
    <scope>NUCLEOTIDE SEQUENCE [LARGE SCALE GENOMIC DNA]</scope>
    <source>
        <strain evidence="2">DSM 16785</strain>
    </source>
</reference>
<dbReference type="STRING" id="1122195.SAMN02745164_00047"/>
<dbReference type="Proteomes" id="UP000184334">
    <property type="component" value="Unassembled WGS sequence"/>
</dbReference>
<feature type="transmembrane region" description="Helical" evidence="1">
    <location>
        <begin position="60"/>
        <end position="79"/>
    </location>
</feature>
<keyword evidence="1" id="KW-1133">Transmembrane helix</keyword>
<feature type="transmembrane region" description="Helical" evidence="1">
    <location>
        <begin position="6"/>
        <end position="26"/>
    </location>
</feature>
<keyword evidence="1" id="KW-0812">Transmembrane</keyword>
<evidence type="ECO:0000256" key="1">
    <source>
        <dbReference type="SAM" id="Phobius"/>
    </source>
</evidence>
<evidence type="ECO:0000313" key="3">
    <source>
        <dbReference type="Proteomes" id="UP000184334"/>
    </source>
</evidence>